<dbReference type="InterPro" id="IPR012340">
    <property type="entry name" value="NA-bd_OB-fold"/>
</dbReference>
<proteinExistence type="predicted"/>
<dbReference type="Gene3D" id="2.40.50.140">
    <property type="entry name" value="Nucleic acid-binding proteins"/>
    <property type="match status" value="1"/>
</dbReference>
<dbReference type="PIRSF" id="PIRSF012524">
    <property type="entry name" value="YitL_S1"/>
    <property type="match status" value="1"/>
</dbReference>
<dbReference type="PANTHER" id="PTHR37296:SF1">
    <property type="entry name" value="CONSERVED VIRULENCE FACTOR B"/>
    <property type="match status" value="1"/>
</dbReference>
<accession>A0A3B0ZR66</accession>
<dbReference type="InterPro" id="IPR036388">
    <property type="entry name" value="WH-like_DNA-bd_sf"/>
</dbReference>
<protein>
    <recommendedName>
        <fullName evidence="1">S1 motif domain-containing protein</fullName>
    </recommendedName>
</protein>
<dbReference type="Gene3D" id="1.10.10.10">
    <property type="entry name" value="Winged helix-like DNA-binding domain superfamily/Winged helix DNA-binding domain"/>
    <property type="match status" value="1"/>
</dbReference>
<gene>
    <name evidence="2" type="ORF">MNBD_GAMMA22-2176</name>
</gene>
<feature type="domain" description="S1 motif" evidence="1">
    <location>
        <begin position="3"/>
        <end position="64"/>
    </location>
</feature>
<dbReference type="InterPro" id="IPR003029">
    <property type="entry name" value="S1_domain"/>
</dbReference>
<organism evidence="2">
    <name type="scientific">hydrothermal vent metagenome</name>
    <dbReference type="NCBI Taxonomy" id="652676"/>
    <lineage>
        <taxon>unclassified sequences</taxon>
        <taxon>metagenomes</taxon>
        <taxon>ecological metagenomes</taxon>
    </lineage>
</organism>
<dbReference type="EMBL" id="UOFS01000014">
    <property type="protein sequence ID" value="VAW94191.1"/>
    <property type="molecule type" value="Genomic_DNA"/>
</dbReference>
<feature type="domain" description="S1 motif" evidence="1">
    <location>
        <begin position="145"/>
        <end position="207"/>
    </location>
</feature>
<dbReference type="InterPro" id="IPR040764">
    <property type="entry name" value="CvfB_WH"/>
</dbReference>
<dbReference type="GO" id="GO:0003676">
    <property type="term" value="F:nucleic acid binding"/>
    <property type="evidence" value="ECO:0007669"/>
    <property type="project" value="InterPro"/>
</dbReference>
<dbReference type="Pfam" id="PF17783">
    <property type="entry name" value="WHD_CvfB"/>
    <property type="match status" value="1"/>
</dbReference>
<sequence length="278" mass="31789">MISVGDTYYLKVVKYTNFGFFLEAGEIGLVLLPQKHAPKGLSVDDTIEVFLYLDSEDRPIATTQKPKAKVGEFAYLKVLAKTEVGFFLDWGLDKDLMVPFSEQHRPMEVGNYYLVYLYLDKVDDRITASSKIDKFLDDDKPHEFEAKQAVNLIIANSTELGFKAIINNSHWGLLYKDDVHQRLSFGQVISGYIKNIRSDGRIDLSLQGGQVTRDKNERLILNLLRQENGFLAVHDKSDPQLISKMFRMSKASFKKTIGRLYKQKVINIEKTGIRLIDK</sequence>
<evidence type="ECO:0000313" key="2">
    <source>
        <dbReference type="EMBL" id="VAW94191.1"/>
    </source>
</evidence>
<dbReference type="InterPro" id="IPR014464">
    <property type="entry name" value="CvfB_fam"/>
</dbReference>
<name>A0A3B0ZR66_9ZZZZ</name>
<dbReference type="AlphaFoldDB" id="A0A3B0ZR66"/>
<dbReference type="InterPro" id="IPR039566">
    <property type="entry name" value="CvfB_S1_st"/>
</dbReference>
<feature type="domain" description="S1 motif" evidence="1">
    <location>
        <begin position="69"/>
        <end position="131"/>
    </location>
</feature>
<evidence type="ECO:0000259" key="1">
    <source>
        <dbReference type="SMART" id="SM00316"/>
    </source>
</evidence>
<dbReference type="Pfam" id="PF13509">
    <property type="entry name" value="S1_2"/>
    <property type="match status" value="2"/>
</dbReference>
<dbReference type="PANTHER" id="PTHR37296">
    <property type="entry name" value="CONSERVED VIRULENCE FACTOR B"/>
    <property type="match status" value="1"/>
</dbReference>
<reference evidence="2" key="1">
    <citation type="submission" date="2018-06" db="EMBL/GenBank/DDBJ databases">
        <authorList>
            <person name="Zhirakovskaya E."/>
        </authorList>
    </citation>
    <scope>NUCLEOTIDE SEQUENCE</scope>
</reference>
<dbReference type="SMART" id="SM00316">
    <property type="entry name" value="S1"/>
    <property type="match status" value="3"/>
</dbReference>